<feature type="compositionally biased region" description="Basic residues" evidence="2">
    <location>
        <begin position="224"/>
        <end position="234"/>
    </location>
</feature>
<dbReference type="InterPro" id="IPR016040">
    <property type="entry name" value="NAD(P)-bd_dom"/>
</dbReference>
<sequence>MAMAGVCAKVLQPVGGLRTQQQQQRSGGAAAAVGRKKRTATRSSSSAVVSDGAAFSRARTISSYGTAAAAGRRCYYGSSGPLLCQAASSGGSRRDHQKIVARTQHRRARHVKGVTPSKPELLSALEDEENADAILGNDDDEEEEEEEEEEIPLPEDEAAAIPVETAKASYVGDKWVSPQGGEEEEGGGGGRSSNKGEKELNDQVQQSAEDVAEVSNEAVDKSARSLRRTGRKVGRNLEESREEGETILREGADAINKQTGRVGSDIQKGAQEVGETAQKLAALAQDTADESGKELQDVGQDVRQNIQEVEQEGEKLIRKGGEAVSEQAREAVDEIGKQAQRAVPDDVGRSVQRVGNRVERAAERVEGPIGRAMDASREAVEAVGKEAFGVGQSLLEVAEQATGMAGAPPSNSRPKESDEEVETQRSSRRYPAAGKEVLKNKQGVGQVQNVAQVQQQQKGAKELGSGRKYKPAGKEVMRKFQGTGQGAKDLSDEGSQGEENADSYTGLRVLVAGASGRTGRLIVENLVNKGVPVRALVRDVNKARKIKELDNAELVAGDVYKYETVKQALGDSNVVICAIGLQGFTLDLLQTYKTEYEGVVNLISAAKNNGDVKKFVFITTIGLGSFLQIIPLLFWKRQAELFLQRSGLDYTIVRPGGLRNNSGVNESVELRPVDTQYRGGISRSKVAEVCVSALVIPESSEKIVEIVAGSGRTRQSIEDQFAAI</sequence>
<feature type="compositionally biased region" description="Basic and acidic residues" evidence="2">
    <location>
        <begin position="235"/>
        <end position="252"/>
    </location>
</feature>
<keyword evidence="5" id="KW-1185">Reference proteome</keyword>
<dbReference type="EMBL" id="OZ023702">
    <property type="protein sequence ID" value="CAK9858096.1"/>
    <property type="molecule type" value="Genomic_DNA"/>
</dbReference>
<dbReference type="Proteomes" id="UP001497522">
    <property type="component" value="Chromosome 1"/>
</dbReference>
<reference evidence="4 5" key="1">
    <citation type="submission" date="2024-03" db="EMBL/GenBank/DDBJ databases">
        <authorList>
            <consortium name="ELIXIR-Norway"/>
            <consortium name="Elixir Norway"/>
        </authorList>
    </citation>
    <scope>NUCLEOTIDE SEQUENCE [LARGE SCALE GENOMIC DNA]</scope>
</reference>
<dbReference type="CDD" id="cd05243">
    <property type="entry name" value="SDR_a5"/>
    <property type="match status" value="1"/>
</dbReference>
<dbReference type="Pfam" id="PF13460">
    <property type="entry name" value="NAD_binding_10"/>
    <property type="match status" value="1"/>
</dbReference>
<dbReference type="PANTHER" id="PTHR15020:SF42">
    <property type="entry name" value="NAD(P)-BINDING DOMAIN-CONTAINING PROTEIN"/>
    <property type="match status" value="1"/>
</dbReference>
<evidence type="ECO:0000313" key="4">
    <source>
        <dbReference type="EMBL" id="CAK9858096.1"/>
    </source>
</evidence>
<feature type="region of interest" description="Disordered" evidence="2">
    <location>
        <begin position="333"/>
        <end position="353"/>
    </location>
</feature>
<accession>A0ABP1A6F1</accession>
<name>A0ABP1A6F1_9BRYO</name>
<dbReference type="InterPro" id="IPR036291">
    <property type="entry name" value="NAD(P)-bd_dom_sf"/>
</dbReference>
<feature type="compositionally biased region" description="Basic residues" evidence="2">
    <location>
        <begin position="103"/>
        <end position="112"/>
    </location>
</feature>
<feature type="region of interest" description="Disordered" evidence="2">
    <location>
        <begin position="479"/>
        <end position="501"/>
    </location>
</feature>
<dbReference type="PANTHER" id="PTHR15020">
    <property type="entry name" value="FLAVIN REDUCTASE-RELATED"/>
    <property type="match status" value="1"/>
</dbReference>
<gene>
    <name evidence="4" type="ORF">CSSPJE1EN2_LOCUS1091</name>
</gene>
<evidence type="ECO:0000256" key="1">
    <source>
        <dbReference type="SAM" id="Coils"/>
    </source>
</evidence>
<feature type="compositionally biased region" description="Acidic residues" evidence="2">
    <location>
        <begin position="125"/>
        <end position="158"/>
    </location>
</feature>
<feature type="region of interest" description="Disordered" evidence="2">
    <location>
        <begin position="86"/>
        <end position="263"/>
    </location>
</feature>
<feature type="coiled-coil region" evidence="1">
    <location>
        <begin position="292"/>
        <end position="319"/>
    </location>
</feature>
<feature type="compositionally biased region" description="Low complexity" evidence="2">
    <location>
        <begin position="41"/>
        <end position="50"/>
    </location>
</feature>
<evidence type="ECO:0000259" key="3">
    <source>
        <dbReference type="Pfam" id="PF13460"/>
    </source>
</evidence>
<feature type="compositionally biased region" description="Low complexity" evidence="2">
    <location>
        <begin position="17"/>
        <end position="33"/>
    </location>
</feature>
<feature type="domain" description="NAD(P)-binding" evidence="3">
    <location>
        <begin position="513"/>
        <end position="694"/>
    </location>
</feature>
<proteinExistence type="predicted"/>
<protein>
    <recommendedName>
        <fullName evidence="3">NAD(P)-binding domain-containing protein</fullName>
    </recommendedName>
</protein>
<evidence type="ECO:0000313" key="5">
    <source>
        <dbReference type="Proteomes" id="UP001497522"/>
    </source>
</evidence>
<feature type="region of interest" description="Disordered" evidence="2">
    <location>
        <begin position="17"/>
        <end position="52"/>
    </location>
</feature>
<keyword evidence="1" id="KW-0175">Coiled coil</keyword>
<dbReference type="SUPFAM" id="SSF51735">
    <property type="entry name" value="NAD(P)-binding Rossmann-fold domains"/>
    <property type="match status" value="1"/>
</dbReference>
<evidence type="ECO:0000256" key="2">
    <source>
        <dbReference type="SAM" id="MobiDB-lite"/>
    </source>
</evidence>
<dbReference type="Gene3D" id="3.40.50.720">
    <property type="entry name" value="NAD(P)-binding Rossmann-like Domain"/>
    <property type="match status" value="1"/>
</dbReference>
<feature type="region of interest" description="Disordered" evidence="2">
    <location>
        <begin position="399"/>
        <end position="434"/>
    </location>
</feature>
<organism evidence="4 5">
    <name type="scientific">Sphagnum jensenii</name>
    <dbReference type="NCBI Taxonomy" id="128206"/>
    <lineage>
        <taxon>Eukaryota</taxon>
        <taxon>Viridiplantae</taxon>
        <taxon>Streptophyta</taxon>
        <taxon>Embryophyta</taxon>
        <taxon>Bryophyta</taxon>
        <taxon>Sphagnophytina</taxon>
        <taxon>Sphagnopsida</taxon>
        <taxon>Sphagnales</taxon>
        <taxon>Sphagnaceae</taxon>
        <taxon>Sphagnum</taxon>
    </lineage>
</organism>